<gene>
    <name evidence="1" type="ORF">HMPREF9442_00708</name>
</gene>
<evidence type="ECO:0000313" key="1">
    <source>
        <dbReference type="EMBL" id="EGG56363.1"/>
    </source>
</evidence>
<dbReference type="eggNOG" id="COG4096">
    <property type="taxonomic scope" value="Bacteria"/>
</dbReference>
<protein>
    <submittedName>
        <fullName evidence="1">Uncharacterized protein</fullName>
    </submittedName>
</protein>
<dbReference type="HOGENOM" id="CLU_1925564_0_0_10"/>
<accession>F3QRA9</accession>
<comment type="caution">
    <text evidence="1">The sequence shown here is derived from an EMBL/GenBank/DDBJ whole genome shotgun (WGS) entry which is preliminary data.</text>
</comment>
<dbReference type="AlphaFoldDB" id="F3QRA9"/>
<name>F3QRA9_9BACT</name>
<reference evidence="1 2" key="1">
    <citation type="submission" date="2011-02" db="EMBL/GenBank/DDBJ databases">
        <authorList>
            <person name="Weinstock G."/>
            <person name="Sodergren E."/>
            <person name="Clifton S."/>
            <person name="Fulton L."/>
            <person name="Fulton B."/>
            <person name="Courtney L."/>
            <person name="Fronick C."/>
            <person name="Harrison M."/>
            <person name="Strong C."/>
            <person name="Farmer C."/>
            <person name="Delahaunty K."/>
            <person name="Markovic C."/>
            <person name="Hall O."/>
            <person name="Minx P."/>
            <person name="Tomlinson C."/>
            <person name="Mitreva M."/>
            <person name="Hou S."/>
            <person name="Chen J."/>
            <person name="Wollam A."/>
            <person name="Pepin K.H."/>
            <person name="Johnson M."/>
            <person name="Bhonagiri V."/>
            <person name="Zhang X."/>
            <person name="Suruliraj S."/>
            <person name="Warren W."/>
            <person name="Chinwalla A."/>
            <person name="Mardis E.R."/>
            <person name="Wilson R.K."/>
        </authorList>
    </citation>
    <scope>NUCLEOTIDE SEQUENCE [LARGE SCALE GENOMIC DNA]</scope>
    <source>
        <strain evidence="1 2">YIT 11841</strain>
    </source>
</reference>
<dbReference type="EMBL" id="AFBR01000020">
    <property type="protein sequence ID" value="EGG56363.1"/>
    <property type="molecule type" value="Genomic_DNA"/>
</dbReference>
<proteinExistence type="predicted"/>
<dbReference type="Proteomes" id="UP000005546">
    <property type="component" value="Unassembled WGS sequence"/>
</dbReference>
<keyword evidence="2" id="KW-1185">Reference proteome</keyword>
<sequence length="131" mass="15537">MNEEKDFLISSSKNKDSSGNFVSLRKIEYRIDMTPEEKARQKIDRWFADAGWKVVNRDEYEPTCTAVAIREGLLKGNLEADYFLFINVPLPKFYTFKSREERERILYRNFVNVGMEVKEMIKDVLNKRKAK</sequence>
<organism evidence="1 2">
    <name type="scientific">Paraprevotella xylaniphila YIT 11841</name>
    <dbReference type="NCBI Taxonomy" id="762982"/>
    <lineage>
        <taxon>Bacteria</taxon>
        <taxon>Pseudomonadati</taxon>
        <taxon>Bacteroidota</taxon>
        <taxon>Bacteroidia</taxon>
        <taxon>Bacteroidales</taxon>
        <taxon>Prevotellaceae</taxon>
        <taxon>Paraprevotella</taxon>
    </lineage>
</organism>
<evidence type="ECO:0000313" key="2">
    <source>
        <dbReference type="Proteomes" id="UP000005546"/>
    </source>
</evidence>